<feature type="repeat" description="ANK" evidence="6">
    <location>
        <begin position="202"/>
        <end position="234"/>
    </location>
</feature>
<dbReference type="PANTHER" id="PTHR24198">
    <property type="entry name" value="ANKYRIN REPEAT AND PROTEIN KINASE DOMAIN-CONTAINING PROTEIN"/>
    <property type="match status" value="1"/>
</dbReference>
<evidence type="ECO:0000256" key="3">
    <source>
        <dbReference type="ARBA" id="ARBA00022771"/>
    </source>
</evidence>
<dbReference type="OrthoDB" id="5839at2759"/>
<evidence type="ECO:0000313" key="10">
    <source>
        <dbReference type="Proteomes" id="UP000030762"/>
    </source>
</evidence>
<dbReference type="InterPro" id="IPR011011">
    <property type="entry name" value="Znf_FYVE_PHD"/>
</dbReference>
<gene>
    <name evidence="9" type="ORF">SDRG_06398</name>
</gene>
<dbReference type="PANTHER" id="PTHR24198:SF165">
    <property type="entry name" value="ANKYRIN REPEAT-CONTAINING PROTEIN-RELATED"/>
    <property type="match status" value="1"/>
</dbReference>
<proteinExistence type="predicted"/>
<evidence type="ECO:0000256" key="2">
    <source>
        <dbReference type="ARBA" id="ARBA00022737"/>
    </source>
</evidence>
<name>T0RUY3_SAPDV</name>
<dbReference type="GeneID" id="19947125"/>
<evidence type="ECO:0000313" key="9">
    <source>
        <dbReference type="EMBL" id="EQC36293.1"/>
    </source>
</evidence>
<dbReference type="RefSeq" id="XP_008610399.1">
    <property type="nucleotide sequence ID" value="XM_008612177.1"/>
</dbReference>
<dbReference type="InParanoid" id="T0RUY3"/>
<evidence type="ECO:0000256" key="7">
    <source>
        <dbReference type="PROSITE-ProRule" id="PRU00091"/>
    </source>
</evidence>
<dbReference type="OMA" id="ARDHCME"/>
<feature type="domain" description="FYVE-type" evidence="8">
    <location>
        <begin position="264"/>
        <end position="326"/>
    </location>
</feature>
<dbReference type="SMART" id="SM00064">
    <property type="entry name" value="FYVE"/>
    <property type="match status" value="1"/>
</dbReference>
<dbReference type="SUPFAM" id="SSF57903">
    <property type="entry name" value="FYVE/PHD zinc finger"/>
    <property type="match status" value="1"/>
</dbReference>
<dbReference type="AlphaFoldDB" id="T0RUY3"/>
<dbReference type="SUPFAM" id="SSF48403">
    <property type="entry name" value="Ankyrin repeat"/>
    <property type="match status" value="1"/>
</dbReference>
<dbReference type="STRING" id="1156394.T0RUY3"/>
<accession>T0RUY3</accession>
<dbReference type="Gene3D" id="1.25.40.20">
    <property type="entry name" value="Ankyrin repeat-containing domain"/>
    <property type="match status" value="1"/>
</dbReference>
<protein>
    <recommendedName>
        <fullName evidence="8">FYVE-type domain-containing protein</fullName>
    </recommendedName>
</protein>
<organism evidence="9 10">
    <name type="scientific">Saprolegnia diclina (strain VS20)</name>
    <dbReference type="NCBI Taxonomy" id="1156394"/>
    <lineage>
        <taxon>Eukaryota</taxon>
        <taxon>Sar</taxon>
        <taxon>Stramenopiles</taxon>
        <taxon>Oomycota</taxon>
        <taxon>Saprolegniomycetes</taxon>
        <taxon>Saprolegniales</taxon>
        <taxon>Saprolegniaceae</taxon>
        <taxon>Saprolegnia</taxon>
    </lineage>
</organism>
<dbReference type="Pfam" id="PF01363">
    <property type="entry name" value="FYVE"/>
    <property type="match status" value="1"/>
</dbReference>
<evidence type="ECO:0000256" key="1">
    <source>
        <dbReference type="ARBA" id="ARBA00022723"/>
    </source>
</evidence>
<keyword evidence="2" id="KW-0677">Repeat</keyword>
<evidence type="ECO:0000256" key="4">
    <source>
        <dbReference type="ARBA" id="ARBA00022833"/>
    </source>
</evidence>
<keyword evidence="3 7" id="KW-0863">Zinc-finger</keyword>
<dbReference type="InterPro" id="IPR017455">
    <property type="entry name" value="Znf_FYVE-rel"/>
</dbReference>
<dbReference type="GO" id="GO:0008270">
    <property type="term" value="F:zinc ion binding"/>
    <property type="evidence" value="ECO:0007669"/>
    <property type="project" value="UniProtKB-KW"/>
</dbReference>
<dbReference type="eggNOG" id="KOG0504">
    <property type="taxonomic scope" value="Eukaryota"/>
</dbReference>
<keyword evidence="4" id="KW-0862">Zinc</keyword>
<dbReference type="InterPro" id="IPR013083">
    <property type="entry name" value="Znf_RING/FYVE/PHD"/>
</dbReference>
<keyword evidence="1" id="KW-0479">Metal-binding</keyword>
<dbReference type="Proteomes" id="UP000030762">
    <property type="component" value="Unassembled WGS sequence"/>
</dbReference>
<dbReference type="Gene3D" id="3.30.40.10">
    <property type="entry name" value="Zinc/RING finger domain, C3HC4 (zinc finger)"/>
    <property type="match status" value="1"/>
</dbReference>
<dbReference type="InterPro" id="IPR002110">
    <property type="entry name" value="Ankyrin_rpt"/>
</dbReference>
<evidence type="ECO:0000256" key="5">
    <source>
        <dbReference type="ARBA" id="ARBA00023043"/>
    </source>
</evidence>
<reference evidence="9 10" key="1">
    <citation type="submission" date="2012-04" db="EMBL/GenBank/DDBJ databases">
        <title>The Genome Sequence of Saprolegnia declina VS20.</title>
        <authorList>
            <consortium name="The Broad Institute Genome Sequencing Platform"/>
            <person name="Russ C."/>
            <person name="Nusbaum C."/>
            <person name="Tyler B."/>
            <person name="van West P."/>
            <person name="Dieguez-Uribeondo J."/>
            <person name="de Bruijn I."/>
            <person name="Tripathy S."/>
            <person name="Jiang R."/>
            <person name="Young S.K."/>
            <person name="Zeng Q."/>
            <person name="Gargeya S."/>
            <person name="Fitzgerald M."/>
            <person name="Haas B."/>
            <person name="Abouelleil A."/>
            <person name="Alvarado L."/>
            <person name="Arachchi H.M."/>
            <person name="Berlin A."/>
            <person name="Chapman S.B."/>
            <person name="Goldberg J."/>
            <person name="Griggs A."/>
            <person name="Gujja S."/>
            <person name="Hansen M."/>
            <person name="Howarth C."/>
            <person name="Imamovic A."/>
            <person name="Larimer J."/>
            <person name="McCowen C."/>
            <person name="Montmayeur A."/>
            <person name="Murphy C."/>
            <person name="Neiman D."/>
            <person name="Pearson M."/>
            <person name="Priest M."/>
            <person name="Roberts A."/>
            <person name="Saif S."/>
            <person name="Shea T."/>
            <person name="Sisk P."/>
            <person name="Sykes S."/>
            <person name="Wortman J."/>
            <person name="Nusbaum C."/>
            <person name="Birren B."/>
        </authorList>
    </citation>
    <scope>NUCLEOTIDE SEQUENCE [LARGE SCALE GENOMIC DNA]</scope>
    <source>
        <strain evidence="9 10">VS20</strain>
    </source>
</reference>
<sequence>MSVPLPTSPHDDCPTLTASRVALAKLHRSRLGSTTDRSSTIRWPTDLHSGVSPSFDRRRPSDAIVSPFLSAARCGSASDVAKYLEIQNADEWSAVDPTTQQNALHVAVAHGHLHIAKRLCSHPYGARWLAATDVQLNTPLHVAASTSRRLTQLLLDAGAGVNALNQACETPLSMHIASTSKDDPGLAERLLQHGADANAVIRGESLLHVAVDRGLLNIACRLVRFGGRLDTKDGHGRMVFDKVNAKGSRKLFAYIPSPLPWVPDDARDHCMECIRRFSKLLVRRHHCRHCGRLCCASCASAFVLIEGSPLQHKPQRVCDPCFGVLKGYYEADEEANVVRSSRASLVYNQLVDRSSSLAAAR</sequence>
<keyword evidence="10" id="KW-1185">Reference proteome</keyword>
<dbReference type="VEuPathDB" id="FungiDB:SDRG_06398"/>
<evidence type="ECO:0000259" key="8">
    <source>
        <dbReference type="PROSITE" id="PS50178"/>
    </source>
</evidence>
<dbReference type="PROSITE" id="PS50088">
    <property type="entry name" value="ANK_REPEAT"/>
    <property type="match status" value="1"/>
</dbReference>
<dbReference type="EMBL" id="JH767148">
    <property type="protein sequence ID" value="EQC36293.1"/>
    <property type="molecule type" value="Genomic_DNA"/>
</dbReference>
<evidence type="ECO:0000256" key="6">
    <source>
        <dbReference type="PROSITE-ProRule" id="PRU00023"/>
    </source>
</evidence>
<keyword evidence="5 6" id="KW-0040">ANK repeat</keyword>
<dbReference type="PROSITE" id="PS50178">
    <property type="entry name" value="ZF_FYVE"/>
    <property type="match status" value="1"/>
</dbReference>
<dbReference type="InterPro" id="IPR000306">
    <property type="entry name" value="Znf_FYVE"/>
</dbReference>
<dbReference type="InterPro" id="IPR036770">
    <property type="entry name" value="Ankyrin_rpt-contain_sf"/>
</dbReference>
<dbReference type="Pfam" id="PF12796">
    <property type="entry name" value="Ank_2"/>
    <property type="match status" value="1"/>
</dbReference>
<dbReference type="SMART" id="SM00248">
    <property type="entry name" value="ANK"/>
    <property type="match status" value="4"/>
</dbReference>